<feature type="compositionally biased region" description="Basic and acidic residues" evidence="2">
    <location>
        <begin position="925"/>
        <end position="948"/>
    </location>
</feature>
<gene>
    <name evidence="3" type="ORF">GO988_17305</name>
</gene>
<evidence type="ECO:0000313" key="4">
    <source>
        <dbReference type="Proteomes" id="UP000441336"/>
    </source>
</evidence>
<evidence type="ECO:0000313" key="3">
    <source>
        <dbReference type="EMBL" id="MVN78090.1"/>
    </source>
</evidence>
<accession>A0A7K1TI46</accession>
<name>A0A7K1TI46_9BACT</name>
<feature type="region of interest" description="Disordered" evidence="2">
    <location>
        <begin position="923"/>
        <end position="948"/>
    </location>
</feature>
<dbReference type="EMBL" id="WQKZ01000004">
    <property type="protein sequence ID" value="MVN78090.1"/>
    <property type="molecule type" value="Genomic_DNA"/>
</dbReference>
<dbReference type="Proteomes" id="UP000441336">
    <property type="component" value="Unassembled WGS sequence"/>
</dbReference>
<protein>
    <submittedName>
        <fullName evidence="3">Uncharacterized protein</fullName>
    </submittedName>
</protein>
<evidence type="ECO:0000256" key="1">
    <source>
        <dbReference type="SAM" id="Coils"/>
    </source>
</evidence>
<dbReference type="AlphaFoldDB" id="A0A7K1TI46"/>
<comment type="caution">
    <text evidence="3">The sequence shown here is derived from an EMBL/GenBank/DDBJ whole genome shotgun (WGS) entry which is preliminary data.</text>
</comment>
<evidence type="ECO:0000256" key="2">
    <source>
        <dbReference type="SAM" id="MobiDB-lite"/>
    </source>
</evidence>
<feature type="coiled-coil region" evidence="1">
    <location>
        <begin position="653"/>
        <end position="687"/>
    </location>
</feature>
<sequence length="1189" mass="128659">MSDNNTVLLRVQLDETNTEQKLAKLVLEIEATRKAQAALTKARDTDKISADDYALQSVKLTNQLTLQRGEQRSLTKDLELYRGAIAGTGTSYKELQAALSLAQRQFQQLDGSADNSTESAQALSKTIEELRVRLRATDEVQQNFARSIGNYPKNDSLEKLVQQLVSLQEQEKRVTAGSQEAYDLRNKIGFQQQAAIQRGAAEGKSYEQTTDFLREYGEVIRPATADLIKLTEQQQQLATSGEEVTEEVRKIGFQIGALSKQIKDTPTELPEIKVPTGSLEALAQALVKIREQQKGVATDSAAFEQAEREIKAYQAAAIAAGGEAGMSYDKAKQRLDQYTAQVQPLVAALVKLEAEQAEVAQGSEAYTKLQVRISSATQALDKANKPAKSLGSGLLDAAKNSEVLGGAVSKATEYQEKFTQAQALAKVAIGGNVTVLGALRLALLATGLGALIVVLGSVIGFLTRTQAGTAILNQKLATFGAVVRVVTNLAIEFGGKLVKAAEDPKQAFSDLLDFIGNNVLNRIKSVGVLIDGIKSGNISQIGDSFIQATTGITNGTEKIKSFGKEIDAAAEAGARLSAMQRKLERDTNDNIDTNKKLLNEVERLKNIRDNEFNTLAVRQKANEDAYKVELQREGKLVEIARERIAVKKAELEQAGGRDRNEDLYKELKDAENELKDIQEDAAGKQNELITNRFQLTKDGLDKEKDLTAKALDKRLALRKDALALEAQLLDRQLKQVQTNSDQELSLLQQKLRNGYQAELNVKGLTASAKKVIDAKYESESLALTLDFNRRKLQAALVAQSDLTAAELAGQQAGSEEALKLQAKQIQEQRQQAIAELQANADNTAAIAKINTTAAQQQRDLEYQQVAKALQDDIARRKQLVEAAYADGLIQEREYQEKLAQLTKIGTDTQTAINKKYLQDNSENQKQIDAEDLAARRRHTDDVKKTEEAKQTIKEATVQSAQKATDTIITLFGEESAAGQAAMAFRKILALAEIELNLQKELSAISLAAASIKAIPIIGPALGTAYEITEKVLAIAGAAASAAAVLKLEQGAVVDIGGGHIASGPRHAQGGIPLFRRGQQVGIEIEGGEPVLTRSVSQNPLLLSMASAINQLAGGRALTTNFPVPRMAMGGVATPLVLDQLRGPAGPAIDYNRLAQATAQALRQSPPHVKWVDFKAAEGRAGYTDKLANG</sequence>
<organism evidence="3 4">
    <name type="scientific">Hymenobacter ginkgonis</name>
    <dbReference type="NCBI Taxonomy" id="2682976"/>
    <lineage>
        <taxon>Bacteria</taxon>
        <taxon>Pseudomonadati</taxon>
        <taxon>Bacteroidota</taxon>
        <taxon>Cytophagia</taxon>
        <taxon>Cytophagales</taxon>
        <taxon>Hymenobacteraceae</taxon>
        <taxon>Hymenobacter</taxon>
    </lineage>
</organism>
<keyword evidence="4" id="KW-1185">Reference proteome</keyword>
<feature type="coiled-coil region" evidence="1">
    <location>
        <begin position="92"/>
        <end position="133"/>
    </location>
</feature>
<dbReference type="RefSeq" id="WP_157567843.1">
    <property type="nucleotide sequence ID" value="NZ_WQKZ01000004.1"/>
</dbReference>
<keyword evidence="1" id="KW-0175">Coiled coil</keyword>
<feature type="coiled-coil region" evidence="1">
    <location>
        <begin position="815"/>
        <end position="842"/>
    </location>
</feature>
<reference evidence="3 4" key="1">
    <citation type="submission" date="2019-12" db="EMBL/GenBank/DDBJ databases">
        <title>Hymenobacter sp. HMF4947 Genome sequencing and assembly.</title>
        <authorList>
            <person name="Kang H."/>
            <person name="Cha I."/>
            <person name="Kim H."/>
            <person name="Joh K."/>
        </authorList>
    </citation>
    <scope>NUCLEOTIDE SEQUENCE [LARGE SCALE GENOMIC DNA]</scope>
    <source>
        <strain evidence="3 4">HMF4947</strain>
    </source>
</reference>
<proteinExistence type="predicted"/>